<dbReference type="EMBL" id="CP072649">
    <property type="protein sequence ID" value="QUW04460.1"/>
    <property type="molecule type" value="Genomic_DNA"/>
</dbReference>
<keyword evidence="2" id="KW-1185">Reference proteome</keyword>
<protein>
    <recommendedName>
        <fullName evidence="3">FeoB-associated Cys-rich membrane protein</fullName>
    </recommendedName>
</protein>
<name>A0ABX8BG22_9BACT</name>
<sequence>MQSSIALTVVGLAASFLLRQWWRAARRFVTPAIGCHGACGCARPGQTAPGSKPGVEPVRLG</sequence>
<organism evidence="1 2">
    <name type="scientific">Chloracidobacterium validum</name>
    <dbReference type="NCBI Taxonomy" id="2821543"/>
    <lineage>
        <taxon>Bacteria</taxon>
        <taxon>Pseudomonadati</taxon>
        <taxon>Acidobacteriota</taxon>
        <taxon>Terriglobia</taxon>
        <taxon>Terriglobales</taxon>
        <taxon>Acidobacteriaceae</taxon>
        <taxon>Chloracidobacterium</taxon>
    </lineage>
</organism>
<proteinExistence type="predicted"/>
<dbReference type="Proteomes" id="UP000676506">
    <property type="component" value="Chromosome 2"/>
</dbReference>
<evidence type="ECO:0008006" key="3">
    <source>
        <dbReference type="Google" id="ProtNLM"/>
    </source>
</evidence>
<dbReference type="RefSeq" id="WP_211430349.1">
    <property type="nucleotide sequence ID" value="NZ_CP072649.1"/>
</dbReference>
<evidence type="ECO:0000313" key="1">
    <source>
        <dbReference type="EMBL" id="QUW04460.1"/>
    </source>
</evidence>
<evidence type="ECO:0000313" key="2">
    <source>
        <dbReference type="Proteomes" id="UP000676506"/>
    </source>
</evidence>
<gene>
    <name evidence="1" type="ORF">J8C06_11735</name>
</gene>
<reference evidence="1 2" key="1">
    <citation type="submission" date="2021-03" db="EMBL/GenBank/DDBJ databases">
        <title>Genomic and phenotypic characterization of Chloracidobacterium isolates provides evidence for multiple species.</title>
        <authorList>
            <person name="Saini M.K."/>
            <person name="Costas A.M.G."/>
            <person name="Tank M."/>
            <person name="Bryant D.A."/>
        </authorList>
    </citation>
    <scope>NUCLEOTIDE SEQUENCE [LARGE SCALE GENOMIC DNA]</scope>
    <source>
        <strain evidence="1 2">BV2-C</strain>
    </source>
</reference>
<accession>A0ABX8BG22</accession>